<name>A0A811S3G2_9POAL</name>
<organism evidence="2 3">
    <name type="scientific">Miscanthus lutarioriparius</name>
    <dbReference type="NCBI Taxonomy" id="422564"/>
    <lineage>
        <taxon>Eukaryota</taxon>
        <taxon>Viridiplantae</taxon>
        <taxon>Streptophyta</taxon>
        <taxon>Embryophyta</taxon>
        <taxon>Tracheophyta</taxon>
        <taxon>Spermatophyta</taxon>
        <taxon>Magnoliopsida</taxon>
        <taxon>Liliopsida</taxon>
        <taxon>Poales</taxon>
        <taxon>Poaceae</taxon>
        <taxon>PACMAD clade</taxon>
        <taxon>Panicoideae</taxon>
        <taxon>Andropogonodae</taxon>
        <taxon>Andropogoneae</taxon>
        <taxon>Saccharinae</taxon>
        <taxon>Miscanthus</taxon>
    </lineage>
</organism>
<dbReference type="EMBL" id="CAJGYO010000018">
    <property type="protein sequence ID" value="CAD6335236.1"/>
    <property type="molecule type" value="Genomic_DNA"/>
</dbReference>
<dbReference type="AlphaFoldDB" id="A0A811S3G2"/>
<dbReference type="Pfam" id="PF07762">
    <property type="entry name" value="DUF1618"/>
    <property type="match status" value="1"/>
</dbReference>
<keyword evidence="3" id="KW-1185">Reference proteome</keyword>
<reference evidence="2" key="1">
    <citation type="submission" date="2020-10" db="EMBL/GenBank/DDBJ databases">
        <authorList>
            <person name="Han B."/>
            <person name="Lu T."/>
            <person name="Zhao Q."/>
            <person name="Huang X."/>
            <person name="Zhao Y."/>
        </authorList>
    </citation>
    <scope>NUCLEOTIDE SEQUENCE</scope>
</reference>
<accession>A0A811S3G2</accession>
<evidence type="ECO:0000313" key="3">
    <source>
        <dbReference type="Proteomes" id="UP000604825"/>
    </source>
</evidence>
<dbReference type="PANTHER" id="PTHR33074">
    <property type="entry name" value="EXPRESSED PROTEIN-RELATED"/>
    <property type="match status" value="1"/>
</dbReference>
<sequence length="673" mass="76421">MSAAANNFAPKWVLMEPFVSRRDYDESFPDESKPPIKTSGTTSWNAPFSVAFKLAEPPAISRLYVYLPGFPGEPRRQLLSILSTHQHLALFRVSKINVRGELPVQDLFIFNAYDLSLNLLPHCTLSNLGDHARCDGRVSRSTPTFPPPAQHMMSVAITGLLCRGKEFVVAEAKLLVRGPRDNEVYADIFWLRSSSADYSDCNWSCARIRILSSDSTDDFLWQSYTVIPFRNWLCWIDYNRGILFCDMFGPTPTVTLVHLPPEEEFGSTHAHPPNLSRRWMYRGVSAIDVGNCLKFIKVDRHDGVPYGPLKDGAGFTITCHTLLLKDKVWEQDYSVTSNERWSANPLEDLPRDILMFPQVNIDRPHVAHFLIIEKSVYTWKKMWVVTIDMNTKKVESFNPYINGMEARGTEDADLAKEKSFGSLPFLPCGFSEFLHLSRKPKRSSVKPLALLTSRPSLISIVEVAISAAAANNLPPKWVLMEPFVSRRDYDESFPDESKAPIRTSSTTSWNTPFSVAFKLAEPPAISRMYAYRPGFPGEPGRQLLSILSTHHISPFFASDKVWEKDYSVTSNELWSASPLEDLPRDILMFPQVNIDRPHVVHFLIIEKSMYTWKKMWVVTIDMSTKKVESFNPYINGMEACGTEDADLAKEKSFGSLPFLPCGFSKFLHLSRYI</sequence>
<dbReference type="InterPro" id="IPR011676">
    <property type="entry name" value="DUF1618"/>
</dbReference>
<protein>
    <recommendedName>
        <fullName evidence="1">DUF1618 domain-containing protein</fullName>
    </recommendedName>
</protein>
<feature type="domain" description="DUF1618" evidence="1">
    <location>
        <begin position="235"/>
        <end position="366"/>
    </location>
</feature>
<gene>
    <name evidence="2" type="ORF">NCGR_LOCUS59334</name>
</gene>
<comment type="caution">
    <text evidence="2">The sequence shown here is derived from an EMBL/GenBank/DDBJ whole genome shotgun (WGS) entry which is preliminary data.</text>
</comment>
<dbReference type="Proteomes" id="UP000604825">
    <property type="component" value="Unassembled WGS sequence"/>
</dbReference>
<dbReference type="OrthoDB" id="582452at2759"/>
<evidence type="ECO:0000259" key="1">
    <source>
        <dbReference type="Pfam" id="PF07762"/>
    </source>
</evidence>
<proteinExistence type="predicted"/>
<evidence type="ECO:0000313" key="2">
    <source>
        <dbReference type="EMBL" id="CAD6335236.1"/>
    </source>
</evidence>
<dbReference type="PANTHER" id="PTHR33074:SF128">
    <property type="entry name" value="EXPRESSED PROTEIN"/>
    <property type="match status" value="1"/>
</dbReference>